<organism evidence="1 2">
    <name type="scientific">Plectonema radiosum NIES-515</name>
    <dbReference type="NCBI Taxonomy" id="2986073"/>
    <lineage>
        <taxon>Bacteria</taxon>
        <taxon>Bacillati</taxon>
        <taxon>Cyanobacteriota</taxon>
        <taxon>Cyanophyceae</taxon>
        <taxon>Oscillatoriophycideae</taxon>
        <taxon>Oscillatoriales</taxon>
        <taxon>Microcoleaceae</taxon>
        <taxon>Plectonema</taxon>
    </lineage>
</organism>
<accession>A0ABT3B2G5</accession>
<dbReference type="RefSeq" id="WP_263747183.1">
    <property type="nucleotide sequence ID" value="NZ_JAOWRF010000267.1"/>
</dbReference>
<proteinExistence type="predicted"/>
<evidence type="ECO:0000313" key="2">
    <source>
        <dbReference type="Proteomes" id="UP001526143"/>
    </source>
</evidence>
<dbReference type="EMBL" id="JAOWRF010000267">
    <property type="protein sequence ID" value="MCV3215537.1"/>
    <property type="molecule type" value="Genomic_DNA"/>
</dbReference>
<keyword evidence="2" id="KW-1185">Reference proteome</keyword>
<dbReference type="Proteomes" id="UP001526143">
    <property type="component" value="Unassembled WGS sequence"/>
</dbReference>
<sequence length="750" mass="83798">MATQQQYHLMKGIALENECISIPDAEAGKFIRDISCAAVEMLKAENQSFYQIKYPENLRSHIVELAQLCPPTNREQNQNYTIPELGIKNLLEKIGNFYHDVVGTLGGQLQIEVDRGKSANRSNPEIVNACNTIIKSFDVAPWVEERKLGDVYTKREINIKGHGAIDMMARMTNNAFAESAITARSTQQFQDLFKGVEFSPTQKASAVQIKKIYDSLIHRAVTISREVEQSPGLKIIATSPQGQQIEIIGLAEKKHPNLFDDRKLDITVVKNKSPYKQSQNKWITILPKGVAIAIGPVFDADGKPKLQSNGQQQTKHLGYISEACLQQFQGSLKQFSQFRNLTKEAIPGFAPSQVKAAFTQVREYAIAIRESIPDLEKEAVAAAMWQVSTASKEDAERGFKKTSAVFAIFGEELVGRLGKLQFTEFAVVGTHKTSNEHLGRKWVGEKVECHIEQLPDPANPTHNKRWLVAENNKLGVFRSESAQLPIGTSFTAKITSPPSASVIITSTQGNKLKVGQMKKYAFAEREWNGEDGVITIKIAGSSKAFIPIAFVDDKPLGVVDKESFKLLSERLNVRSIKIDGFKFQGVLESAPATIANIKVDPETIRYPQVWTREEALVREKKIKANEKVSVRTEIPTTDTTKTEPVKREEWEKKMLKLAFACLKKNPANAGEEMQTATFGDGKYRVIYHTPSEMLRIVDEKSDRGTLYKVQRGKAIQVCGFTEDEKPNFEQSKVELYKHLGKSAPKGLLLE</sequence>
<comment type="caution">
    <text evidence="1">The sequence shown here is derived from an EMBL/GenBank/DDBJ whole genome shotgun (WGS) entry which is preliminary data.</text>
</comment>
<name>A0ABT3B2G5_9CYAN</name>
<protein>
    <submittedName>
        <fullName evidence="1">Uncharacterized protein</fullName>
    </submittedName>
</protein>
<evidence type="ECO:0000313" key="1">
    <source>
        <dbReference type="EMBL" id="MCV3215537.1"/>
    </source>
</evidence>
<gene>
    <name evidence="1" type="ORF">OGM63_18805</name>
</gene>
<reference evidence="1 2" key="1">
    <citation type="submission" date="2022-10" db="EMBL/GenBank/DDBJ databases">
        <title>Identification of biosynthetic pathway for the production of the potent trypsin inhibitor radiosumin.</title>
        <authorList>
            <person name="Fewer D.P."/>
            <person name="Delbaje E."/>
            <person name="Ouyang X."/>
            <person name="Agostino P.D."/>
            <person name="Wahlsten M."/>
            <person name="Jokela J."/>
            <person name="Permi P."/>
            <person name="Haapaniemi E."/>
            <person name="Koistinen H."/>
        </authorList>
    </citation>
    <scope>NUCLEOTIDE SEQUENCE [LARGE SCALE GENOMIC DNA]</scope>
    <source>
        <strain evidence="1 2">NIES-515</strain>
    </source>
</reference>